<organism evidence="2 3">
    <name type="scientific">Penicillium subrubescens</name>
    <dbReference type="NCBI Taxonomy" id="1316194"/>
    <lineage>
        <taxon>Eukaryota</taxon>
        <taxon>Fungi</taxon>
        <taxon>Dikarya</taxon>
        <taxon>Ascomycota</taxon>
        <taxon>Pezizomycotina</taxon>
        <taxon>Eurotiomycetes</taxon>
        <taxon>Eurotiomycetidae</taxon>
        <taxon>Eurotiales</taxon>
        <taxon>Aspergillaceae</taxon>
        <taxon>Penicillium</taxon>
    </lineage>
</organism>
<accession>A0A1Q5UEK3</accession>
<proteinExistence type="predicted"/>
<feature type="region of interest" description="Disordered" evidence="1">
    <location>
        <begin position="706"/>
        <end position="737"/>
    </location>
</feature>
<feature type="compositionally biased region" description="Acidic residues" evidence="1">
    <location>
        <begin position="721"/>
        <end position="737"/>
    </location>
</feature>
<reference evidence="2 3" key="1">
    <citation type="submission" date="2016-10" db="EMBL/GenBank/DDBJ databases">
        <title>Genome sequence of the ascomycete fungus Penicillium subrubescens.</title>
        <authorList>
            <person name="De Vries R.P."/>
            <person name="Peng M."/>
            <person name="Dilokpimol A."/>
            <person name="Hilden K."/>
            <person name="Makela M.R."/>
            <person name="Grigoriev I."/>
            <person name="Riley R."/>
            <person name="Granchi Z."/>
        </authorList>
    </citation>
    <scope>NUCLEOTIDE SEQUENCE [LARGE SCALE GENOMIC DNA]</scope>
    <source>
        <strain evidence="2 3">CBS 132785</strain>
    </source>
</reference>
<comment type="caution">
    <text evidence="2">The sequence shown here is derived from an EMBL/GenBank/DDBJ whole genome shotgun (WGS) entry which is preliminary data.</text>
</comment>
<sequence>MPAKGKRAQRSYLRQREPFLETVDEKTSLLVLLADFQGPIKDHVIDSVQDAAKVAPPEDIEEDEAQHRKRQTRLNVKPWSPSNFLLRSLAYQGPHRDSQANLYALAVLAHQYGHSELIVADELTKCKLAPAFDPELESRSPSESDVEINERSKPDCEVILISVYEKDVESKALSVWARRICIRDPDYIRRNVRWSKQTSIALMFSKSHDIRNAQTVAIPGAKRPRFNPRYSTPEFHYHDRGFEDTIWDQIGLELHDPDCPILSPDVVDGLGRKRQRDALRNTLEKNLPNLPKELIYDIADLVGDAPPINLPNWEFFPSKSHLVIFISFSMKEAEQELTKDMIDKKFQQHFGKKLAFSSRQNPKNESRCPEYSESDSSYDADGDEDEEDHNEWSRPRKAPEMTFELIPWEKHGATSRRDFMKLWLEYYPSTVIFQEGGRPPLHILAEPIKDIQAPHFVEILADNKSVAVASRTTLDKIISVTERVQNSSTFRFRDLHIPSSHSENLIDADQPFCRARISWQNPVLQSQTWIPAFYLTSKLTKEQDHDIRMEIKRPDGDYDAYMEVANKDCGFVPWKAGQSDGTIRDIWEIAQMVHKESLWRDNDFFICIDQQSAIDKKVILVVPDRRKVSHRWPRVKNMHLPNLTGFTFARIPARESHTQCVEIHRFHRVHYPFLRKRFLRPELLRMDRLEADRRYAYVDGEGKPLELAEDVDSEASPTDPSDVDDEDNESVDSLDALAEEMMYDTMYGGYY</sequence>
<gene>
    <name evidence="2" type="ORF">PENSUB_3722</name>
</gene>
<dbReference type="OrthoDB" id="4461621at2759"/>
<dbReference type="EMBL" id="MNBE01000310">
    <property type="protein sequence ID" value="OKP10902.1"/>
    <property type="molecule type" value="Genomic_DNA"/>
</dbReference>
<feature type="compositionally biased region" description="Acidic residues" evidence="1">
    <location>
        <begin position="372"/>
        <end position="389"/>
    </location>
</feature>
<evidence type="ECO:0000313" key="3">
    <source>
        <dbReference type="Proteomes" id="UP000186955"/>
    </source>
</evidence>
<keyword evidence="3" id="KW-1185">Reference proteome</keyword>
<feature type="region of interest" description="Disordered" evidence="1">
    <location>
        <begin position="357"/>
        <end position="396"/>
    </location>
</feature>
<dbReference type="Proteomes" id="UP000186955">
    <property type="component" value="Unassembled WGS sequence"/>
</dbReference>
<dbReference type="AlphaFoldDB" id="A0A1Q5UEK3"/>
<protein>
    <submittedName>
        <fullName evidence="2">Uncharacterized protein</fullName>
    </submittedName>
</protein>
<name>A0A1Q5UEK3_9EURO</name>
<dbReference type="STRING" id="1316194.A0A1Q5UEK3"/>
<evidence type="ECO:0000256" key="1">
    <source>
        <dbReference type="SAM" id="MobiDB-lite"/>
    </source>
</evidence>
<evidence type="ECO:0000313" key="2">
    <source>
        <dbReference type="EMBL" id="OKP10902.1"/>
    </source>
</evidence>